<dbReference type="SUPFAM" id="SSF53271">
    <property type="entry name" value="PRTase-like"/>
    <property type="match status" value="1"/>
</dbReference>
<feature type="domain" description="Glutamine amidotransferase type-2" evidence="3">
    <location>
        <begin position="1"/>
        <end position="72"/>
    </location>
</feature>
<accession>T1CAY4</accession>
<gene>
    <name evidence="4" type="ORF">B1B_00249</name>
</gene>
<organism evidence="4">
    <name type="scientific">mine drainage metagenome</name>
    <dbReference type="NCBI Taxonomy" id="410659"/>
    <lineage>
        <taxon>unclassified sequences</taxon>
        <taxon>metagenomes</taxon>
        <taxon>ecological metagenomes</taxon>
    </lineage>
</organism>
<evidence type="ECO:0000256" key="2">
    <source>
        <dbReference type="ARBA" id="ARBA00022962"/>
    </source>
</evidence>
<dbReference type="InterPro" id="IPR000836">
    <property type="entry name" value="PRTase_dom"/>
</dbReference>
<reference evidence="4" key="2">
    <citation type="journal article" date="2014" name="ISME J.">
        <title>Microbial stratification in low pH oxic and suboxic macroscopic growths along an acid mine drainage.</title>
        <authorList>
            <person name="Mendez-Garcia C."/>
            <person name="Mesa V."/>
            <person name="Sprenger R.R."/>
            <person name="Richter M."/>
            <person name="Diez M.S."/>
            <person name="Solano J."/>
            <person name="Bargiela R."/>
            <person name="Golyshina O.V."/>
            <person name="Manteca A."/>
            <person name="Ramos J.L."/>
            <person name="Gallego J.R."/>
            <person name="Llorente I."/>
            <person name="Martins Dos Santos V.A."/>
            <person name="Jensen O.N."/>
            <person name="Pelaez A.I."/>
            <person name="Sanchez J."/>
            <person name="Ferrer M."/>
        </authorList>
    </citation>
    <scope>NUCLEOTIDE SEQUENCE</scope>
</reference>
<dbReference type="InterPro" id="IPR029057">
    <property type="entry name" value="PRTase-like"/>
</dbReference>
<dbReference type="AlphaFoldDB" id="T1CAY4"/>
<dbReference type="PANTHER" id="PTHR11907">
    <property type="entry name" value="AMIDOPHOSPHORIBOSYLTRANSFERASE"/>
    <property type="match status" value="1"/>
</dbReference>
<dbReference type="SUPFAM" id="SSF56235">
    <property type="entry name" value="N-terminal nucleophile aminohydrolases (Ntn hydrolases)"/>
    <property type="match status" value="1"/>
</dbReference>
<keyword evidence="2" id="KW-0315">Glutamine amidotransferase</keyword>
<dbReference type="PROSITE" id="PS51278">
    <property type="entry name" value="GATASE_TYPE_2"/>
    <property type="match status" value="1"/>
</dbReference>
<evidence type="ECO:0000259" key="3">
    <source>
        <dbReference type="PROSITE" id="PS51278"/>
    </source>
</evidence>
<name>T1CAY4_9ZZZZ</name>
<comment type="caution">
    <text evidence="4">The sequence shown here is derived from an EMBL/GenBank/DDBJ whole genome shotgun (WGS) entry which is preliminary data.</text>
</comment>
<feature type="non-terminal residue" evidence="4">
    <location>
        <position position="1"/>
    </location>
</feature>
<dbReference type="Pfam" id="PF00156">
    <property type="entry name" value="Pribosyltran"/>
    <property type="match status" value="1"/>
</dbReference>
<evidence type="ECO:0000256" key="1">
    <source>
        <dbReference type="ARBA" id="ARBA00022679"/>
    </source>
</evidence>
<dbReference type="GO" id="GO:0016757">
    <property type="term" value="F:glycosyltransferase activity"/>
    <property type="evidence" value="ECO:0007669"/>
    <property type="project" value="UniProtKB-KW"/>
</dbReference>
<keyword evidence="1 4" id="KW-0808">Transferase</keyword>
<proteinExistence type="predicted"/>
<protein>
    <submittedName>
        <fullName evidence="4">Amidophosphoribosyltransferase</fullName>
    </submittedName>
</protein>
<keyword evidence="4" id="KW-0328">Glycosyltransferase</keyword>
<evidence type="ECO:0000313" key="4">
    <source>
        <dbReference type="EMBL" id="EQD79347.1"/>
    </source>
</evidence>
<dbReference type="Gene3D" id="3.60.20.10">
    <property type="entry name" value="Glutamine Phosphoribosylpyrophosphate, subunit 1, domain 1"/>
    <property type="match status" value="1"/>
</dbReference>
<dbReference type="EMBL" id="AUZY01000192">
    <property type="protein sequence ID" value="EQD79347.1"/>
    <property type="molecule type" value="Genomic_DNA"/>
</dbReference>
<dbReference type="CDD" id="cd06223">
    <property type="entry name" value="PRTases_typeI"/>
    <property type="match status" value="1"/>
</dbReference>
<dbReference type="Gene3D" id="3.40.50.2020">
    <property type="match status" value="1"/>
</dbReference>
<sequence length="312" mass="34156">RASTELVGGYSVVLLVGARVIAFRDPLGMRPLVFGTIEGGVAVASESVALELMGGTAIRDVEPGEVLVLERGELVRSSKMPGGGGRAHCMFEWVYFSRPDSVVEGRSVYDARHRIGVRLATESPASADLVVPVPDSARPQALGFAERSGIPYAEALIKNRFVERTFIIPDQKRRELEVRVKLHPVPGLLRGKRVVLVDDSIVRGTTLREIVQMVRRAGATRIDVRVGCPPIVAPCYFGIDMKERKDLIAFERSEAEVAAEIGADSVHYLTIAGLVDAIEKPKEDLCLGCLTGRYPVDVPEERRRLQKSLAEF</sequence>
<dbReference type="InterPro" id="IPR017932">
    <property type="entry name" value="GATase_2_dom"/>
</dbReference>
<dbReference type="InterPro" id="IPR029055">
    <property type="entry name" value="Ntn_hydrolases_N"/>
</dbReference>
<reference evidence="4" key="1">
    <citation type="submission" date="2013-08" db="EMBL/GenBank/DDBJ databases">
        <authorList>
            <person name="Mendez C."/>
            <person name="Richter M."/>
            <person name="Ferrer M."/>
            <person name="Sanchez J."/>
        </authorList>
    </citation>
    <scope>NUCLEOTIDE SEQUENCE</scope>
</reference>